<dbReference type="PANTHER" id="PTHR31681:SF47">
    <property type="entry name" value="SULFATED SURFACE-LIKE GLYCOPROTEIN"/>
    <property type="match status" value="1"/>
</dbReference>
<dbReference type="Proteomes" id="UP000663760">
    <property type="component" value="Chromosome 18"/>
</dbReference>
<dbReference type="AlphaFoldDB" id="A0A7I8LM06"/>
<organism evidence="1 2">
    <name type="scientific">Spirodela intermedia</name>
    <name type="common">Intermediate duckweed</name>
    <dbReference type="NCBI Taxonomy" id="51605"/>
    <lineage>
        <taxon>Eukaryota</taxon>
        <taxon>Viridiplantae</taxon>
        <taxon>Streptophyta</taxon>
        <taxon>Embryophyta</taxon>
        <taxon>Tracheophyta</taxon>
        <taxon>Spermatophyta</taxon>
        <taxon>Magnoliopsida</taxon>
        <taxon>Liliopsida</taxon>
        <taxon>Araceae</taxon>
        <taxon>Lemnoideae</taxon>
        <taxon>Spirodela</taxon>
    </lineage>
</organism>
<evidence type="ECO:0000313" key="1">
    <source>
        <dbReference type="EMBL" id="CAA7410820.1"/>
    </source>
</evidence>
<protein>
    <submittedName>
        <fullName evidence="1">Uncharacterized protein</fullName>
    </submittedName>
</protein>
<keyword evidence="2" id="KW-1185">Reference proteome</keyword>
<dbReference type="OrthoDB" id="9514740at2759"/>
<proteinExistence type="predicted"/>
<reference evidence="1" key="1">
    <citation type="submission" date="2020-02" db="EMBL/GenBank/DDBJ databases">
        <authorList>
            <person name="Scholz U."/>
            <person name="Mascher M."/>
            <person name="Fiebig A."/>
        </authorList>
    </citation>
    <scope>NUCLEOTIDE SEQUENCE</scope>
</reference>
<dbReference type="SUPFAM" id="SSF56399">
    <property type="entry name" value="ADP-ribosylation"/>
    <property type="match status" value="1"/>
</dbReference>
<gene>
    <name evidence="1" type="ORF">SI8410_18021498</name>
</gene>
<dbReference type="EMBL" id="LR746281">
    <property type="protein sequence ID" value="CAA7410820.1"/>
    <property type="molecule type" value="Genomic_DNA"/>
</dbReference>
<dbReference type="PANTHER" id="PTHR31681">
    <property type="entry name" value="C2H2-LIKE ZINC FINGER PROTEIN"/>
    <property type="match status" value="1"/>
</dbReference>
<name>A0A7I8LM06_SPIIN</name>
<evidence type="ECO:0000313" key="2">
    <source>
        <dbReference type="Proteomes" id="UP000663760"/>
    </source>
</evidence>
<accession>A0A7I8LM06</accession>
<sequence length="226" mass="24555">MAISWVRFLSCASSSSVDDAFCRRVTPISPLLPPCPPPSRFATLTEVPEGHSSWGVVEIIFASTWSQTGATAPREIERLFKVRHPPRAVAGFEEYLEAVRSRAGKQDPRCAADGNEMMRFHYCPAGGVNETMRFHCCSPAGGANDETMCFRCWCPTGGGNDEMVHSHCDCPSGGGMPTLAGTGMAHESGGGWGQRRAMAVCRVIAGRLRVFDPRAVLPCFLIIYRV</sequence>